<dbReference type="PANTHER" id="PTHR43350">
    <property type="entry name" value="NAD-DEPENDENT ALCOHOL DEHYDROGENASE"/>
    <property type="match status" value="1"/>
</dbReference>
<dbReference type="Proteomes" id="UP000287394">
    <property type="component" value="Chromosome"/>
</dbReference>
<dbReference type="GO" id="GO:0046872">
    <property type="term" value="F:metal ion binding"/>
    <property type="evidence" value="ECO:0007669"/>
    <property type="project" value="UniProtKB-KW"/>
</dbReference>
<organism evidence="8 9">
    <name type="scientific">Capsulimonas corticalis</name>
    <dbReference type="NCBI Taxonomy" id="2219043"/>
    <lineage>
        <taxon>Bacteria</taxon>
        <taxon>Bacillati</taxon>
        <taxon>Armatimonadota</taxon>
        <taxon>Armatimonadia</taxon>
        <taxon>Capsulimonadales</taxon>
        <taxon>Capsulimonadaceae</taxon>
        <taxon>Capsulimonas</taxon>
    </lineage>
</organism>
<dbReference type="PANTHER" id="PTHR43350:SF17">
    <property type="entry name" value="NAD-DEPENDENT ALCOHOL DEHYDROGENASE"/>
    <property type="match status" value="1"/>
</dbReference>
<dbReference type="OrthoDB" id="9787435at2"/>
<dbReference type="GO" id="GO:0016491">
    <property type="term" value="F:oxidoreductase activity"/>
    <property type="evidence" value="ECO:0007669"/>
    <property type="project" value="UniProtKB-KW"/>
</dbReference>
<comment type="cofactor">
    <cofactor evidence="1">
        <name>Zn(2+)</name>
        <dbReference type="ChEBI" id="CHEBI:29105"/>
    </cofactor>
</comment>
<keyword evidence="3" id="KW-0479">Metal-binding</keyword>
<evidence type="ECO:0000313" key="9">
    <source>
        <dbReference type="Proteomes" id="UP000287394"/>
    </source>
</evidence>
<comment type="similarity">
    <text evidence="2">Belongs to the zinc-containing alcohol dehydrogenase family.</text>
</comment>
<dbReference type="KEGG" id="ccot:CCAX7_001360"/>
<dbReference type="InterPro" id="IPR011032">
    <property type="entry name" value="GroES-like_sf"/>
</dbReference>
<dbReference type="Pfam" id="PF00107">
    <property type="entry name" value="ADH_zinc_N"/>
    <property type="match status" value="1"/>
</dbReference>
<dbReference type="InterPro" id="IPR013154">
    <property type="entry name" value="ADH-like_N"/>
</dbReference>
<reference evidence="8 9" key="1">
    <citation type="journal article" date="2019" name="Int. J. Syst. Evol. Microbiol.">
        <title>Capsulimonas corticalis gen. nov., sp. nov., an aerobic capsulated bacterium, of a novel bacterial order, Capsulimonadales ord. nov., of the class Armatimonadia of the phylum Armatimonadetes.</title>
        <authorList>
            <person name="Li J."/>
            <person name="Kudo C."/>
            <person name="Tonouchi A."/>
        </authorList>
    </citation>
    <scope>NUCLEOTIDE SEQUENCE [LARGE SCALE GENOMIC DNA]</scope>
    <source>
        <strain evidence="8 9">AX-7</strain>
    </source>
</reference>
<accession>A0A402CRF1</accession>
<feature type="domain" description="Alcohol dehydrogenase-like N-terminal" evidence="7">
    <location>
        <begin position="26"/>
        <end position="140"/>
    </location>
</feature>
<dbReference type="InterPro" id="IPR036291">
    <property type="entry name" value="NAD(P)-bd_dom_sf"/>
</dbReference>
<evidence type="ECO:0000313" key="8">
    <source>
        <dbReference type="EMBL" id="BDI28085.1"/>
    </source>
</evidence>
<sequence>MKAARLEHLGAALKVENIGEPQLRAGGAIVRILAARVASYTDQVISGELGFTTPTPCTLGPTAIGVIEAIADDVFGLSAGQTVFCDAYIGSRTIGVTSDRILIGWTGLGPDAGRTQSIWRDGSFAEKALWPAECLTPIPDDLGLTPEALTYLGYSAIAYGGLIRGGLHSGQAVIVNGATGSIGASAVLLALAMGAAKIVAVGRDGEMLDQLRKLAPKRIAPVSLDAAPEVYTEELRRVAGGADLLLDVLGKVTTAAPTLAGIHALRRGGTAVFVGGVHADIPLPYSKIMLEELTIRGSFMYPKHAPSEIINMAQAGILDLSPIRPRTFALDDIDNAIAQAKDLRGFEYAVLVP</sequence>
<evidence type="ECO:0000259" key="6">
    <source>
        <dbReference type="Pfam" id="PF00107"/>
    </source>
</evidence>
<dbReference type="Gene3D" id="3.40.50.720">
    <property type="entry name" value="NAD(P)-binding Rossmann-like Domain"/>
    <property type="match status" value="1"/>
</dbReference>
<dbReference type="EMBL" id="AP025739">
    <property type="protein sequence ID" value="BDI28085.1"/>
    <property type="molecule type" value="Genomic_DNA"/>
</dbReference>
<gene>
    <name evidence="8" type="ORF">CCAX7_001360</name>
</gene>
<proteinExistence type="inferred from homology"/>
<dbReference type="AlphaFoldDB" id="A0A402CRF1"/>
<evidence type="ECO:0000256" key="1">
    <source>
        <dbReference type="ARBA" id="ARBA00001947"/>
    </source>
</evidence>
<evidence type="ECO:0000256" key="3">
    <source>
        <dbReference type="ARBA" id="ARBA00022723"/>
    </source>
</evidence>
<keyword evidence="9" id="KW-1185">Reference proteome</keyword>
<dbReference type="RefSeq" id="WP_119320040.1">
    <property type="nucleotide sequence ID" value="NZ_AP025739.1"/>
</dbReference>
<keyword evidence="4" id="KW-0862">Zinc</keyword>
<evidence type="ECO:0000259" key="7">
    <source>
        <dbReference type="Pfam" id="PF08240"/>
    </source>
</evidence>
<dbReference type="InterPro" id="IPR013149">
    <property type="entry name" value="ADH-like_C"/>
</dbReference>
<evidence type="ECO:0000256" key="5">
    <source>
        <dbReference type="ARBA" id="ARBA00023002"/>
    </source>
</evidence>
<name>A0A402CRF1_9BACT</name>
<evidence type="ECO:0000256" key="4">
    <source>
        <dbReference type="ARBA" id="ARBA00022833"/>
    </source>
</evidence>
<dbReference type="Pfam" id="PF08240">
    <property type="entry name" value="ADH_N"/>
    <property type="match status" value="1"/>
</dbReference>
<evidence type="ECO:0000256" key="2">
    <source>
        <dbReference type="ARBA" id="ARBA00008072"/>
    </source>
</evidence>
<keyword evidence="5" id="KW-0560">Oxidoreductase</keyword>
<dbReference type="SUPFAM" id="SSF51735">
    <property type="entry name" value="NAD(P)-binding Rossmann-fold domains"/>
    <property type="match status" value="1"/>
</dbReference>
<dbReference type="Gene3D" id="3.90.180.10">
    <property type="entry name" value="Medium-chain alcohol dehydrogenases, catalytic domain"/>
    <property type="match status" value="1"/>
</dbReference>
<feature type="domain" description="Alcohol dehydrogenase-like C-terminal" evidence="6">
    <location>
        <begin position="182"/>
        <end position="311"/>
    </location>
</feature>
<dbReference type="SUPFAM" id="SSF50129">
    <property type="entry name" value="GroES-like"/>
    <property type="match status" value="1"/>
</dbReference>
<protein>
    <submittedName>
        <fullName evidence="8">Alcohol dehydrogenase</fullName>
    </submittedName>
</protein>